<dbReference type="OrthoDB" id="544685at2759"/>
<dbReference type="Pfam" id="PF25886">
    <property type="entry name" value="Msy1"/>
    <property type="match status" value="1"/>
</dbReference>
<name>A0A6H0XZ66_9PEZI</name>
<feature type="region of interest" description="Disordered" evidence="2">
    <location>
        <begin position="1"/>
        <end position="38"/>
    </location>
</feature>
<dbReference type="Proteomes" id="UP000503462">
    <property type="component" value="Chromosome 4"/>
</dbReference>
<keyword evidence="1" id="KW-0175">Coiled coil</keyword>
<dbReference type="GO" id="GO:0006874">
    <property type="term" value="P:intracellular calcium ion homeostasis"/>
    <property type="evidence" value="ECO:0007669"/>
    <property type="project" value="TreeGrafter"/>
</dbReference>
<dbReference type="GO" id="GO:0005262">
    <property type="term" value="F:calcium channel activity"/>
    <property type="evidence" value="ECO:0007669"/>
    <property type="project" value="TreeGrafter"/>
</dbReference>
<dbReference type="InterPro" id="IPR058650">
    <property type="entry name" value="Msy1/2-like"/>
</dbReference>
<keyword evidence="3" id="KW-0472">Membrane</keyword>
<feature type="transmembrane region" description="Helical" evidence="3">
    <location>
        <begin position="114"/>
        <end position="138"/>
    </location>
</feature>
<feature type="transmembrane region" description="Helical" evidence="3">
    <location>
        <begin position="264"/>
        <end position="287"/>
    </location>
</feature>
<proteinExistence type="predicted"/>
<feature type="transmembrane region" description="Helical" evidence="3">
    <location>
        <begin position="158"/>
        <end position="191"/>
    </location>
</feature>
<feature type="transmembrane region" description="Helical" evidence="3">
    <location>
        <begin position="212"/>
        <end position="231"/>
    </location>
</feature>
<evidence type="ECO:0000256" key="2">
    <source>
        <dbReference type="SAM" id="MobiDB-lite"/>
    </source>
</evidence>
<feature type="transmembrane region" description="Helical" evidence="3">
    <location>
        <begin position="483"/>
        <end position="502"/>
    </location>
</feature>
<keyword evidence="3" id="KW-0812">Transmembrane</keyword>
<dbReference type="AlphaFoldDB" id="A0A6H0XZ66"/>
<organism evidence="5 6">
    <name type="scientific">Peltaster fructicola</name>
    <dbReference type="NCBI Taxonomy" id="286661"/>
    <lineage>
        <taxon>Eukaryota</taxon>
        <taxon>Fungi</taxon>
        <taxon>Dikarya</taxon>
        <taxon>Ascomycota</taxon>
        <taxon>Pezizomycotina</taxon>
        <taxon>Dothideomycetes</taxon>
        <taxon>Dothideomycetes incertae sedis</taxon>
        <taxon>Peltaster</taxon>
    </lineage>
</organism>
<reference evidence="5 6" key="1">
    <citation type="journal article" date="2016" name="Sci. Rep.">
        <title>Peltaster fructicola genome reveals evolution from an invasive phytopathogen to an ectophytic parasite.</title>
        <authorList>
            <person name="Xu C."/>
            <person name="Chen H."/>
            <person name="Gleason M.L."/>
            <person name="Xu J.R."/>
            <person name="Liu H."/>
            <person name="Zhang R."/>
            <person name="Sun G."/>
        </authorList>
    </citation>
    <scope>NUCLEOTIDE SEQUENCE [LARGE SCALE GENOMIC DNA]</scope>
    <source>
        <strain evidence="5 6">LNHT1506</strain>
    </source>
</reference>
<dbReference type="PANTHER" id="PTHR31323:SF14">
    <property type="entry name" value="MECHANOSENSITIVE ION CHANNEL PROTEIN MSY2"/>
    <property type="match status" value="1"/>
</dbReference>
<feature type="domain" description="Mechanosensitive ion channel protein Msy1/2-like transmembrane" evidence="4">
    <location>
        <begin position="123"/>
        <end position="289"/>
    </location>
</feature>
<keyword evidence="3" id="KW-1133">Transmembrane helix</keyword>
<evidence type="ECO:0000313" key="6">
    <source>
        <dbReference type="Proteomes" id="UP000503462"/>
    </source>
</evidence>
<feature type="coiled-coil region" evidence="1">
    <location>
        <begin position="718"/>
        <end position="801"/>
    </location>
</feature>
<evidence type="ECO:0000256" key="3">
    <source>
        <dbReference type="SAM" id="Phobius"/>
    </source>
</evidence>
<dbReference type="EMBL" id="CP051142">
    <property type="protein sequence ID" value="QIW99960.1"/>
    <property type="molecule type" value="Genomic_DNA"/>
</dbReference>
<keyword evidence="6" id="KW-1185">Reference proteome</keyword>
<dbReference type="PANTHER" id="PTHR31323">
    <property type="entry name" value="MECHANOSENSITIVE ION CHANNEL PROTEIN MSY2"/>
    <property type="match status" value="1"/>
</dbReference>
<protein>
    <recommendedName>
        <fullName evidence="4">Mechanosensitive ion channel protein Msy1/2-like transmembrane domain-containing protein</fullName>
    </recommendedName>
</protein>
<sequence>MSNKTLPQPFGETAQSARASRPFRRQYPSADLSNEQSQLMSDGIQSAAQHGVPMYTSSAADRYTPYGQDQQDDSKGFKTIDLDTYAVPGSTEIDEKQPIRFVEEKKTLRQQHPVLFKAIQAAACFFIIAFLLTIPILVTFDARETTEDDAKSRIRKNLVFWIFITLLANWAFVGVFYIIATLFPYIFRFVAHYVNPAHERYWRVFIMMRSPIIILFGVIGSYITVFIFIIYNDNFRVELPDGDDDEKLAAAEQIGATVSVVMNILFYFIIWAGAFFLEKVLITYLTIHYHFRSQHKEILQSKKLLDALVALYDYSYAVYPADHYLFRKEDWIIHYNQSSNNGIHTSGQALIGKADVISGRFAQGFGVVFGADASSHWFAPRSSYAIVAQALQHPAASAALAKRIWVSLVPEKGDVLTINDIIEALGAREAGRAAAIYNSLDENENGDVRLSELVPTIVEAGKRRQDIYHNLADITHVVNTLDWMMIGFLAIVMLGLVLIIQVPQISAIREVIGLSVLGVSFVVGRILNEFAQGALFTILDHPYDIGDVVEIHNLAENIKNLMIVKRISLLYTVFEEVGTGKYVQFANGRSKLKKICNLSRSGKNKEAIKVGVDFDTPFKDLELLKQELKNFITAPENSRDYYPELGLRVASIGDLNKLELSISFRHKSNWSNEALRAARSSRFQCAIVAAVRRVPINKPGGNKAGSGSEGKPAYTVMVTEEEAAAKRDEDKEKKLKKRMDYVEAPIAAEVEEDLSSLSAEELRAAEEKAAAKKAKAEKKAAKEAKEKAEEAEATFKMMGLKNAEVGARVTGTTTGFDLGNGQNQFVFITGDETGRRLGRRTS</sequence>
<evidence type="ECO:0000256" key="1">
    <source>
        <dbReference type="SAM" id="Coils"/>
    </source>
</evidence>
<evidence type="ECO:0000313" key="5">
    <source>
        <dbReference type="EMBL" id="QIW99960.1"/>
    </source>
</evidence>
<accession>A0A6H0XZ66</accession>
<evidence type="ECO:0000259" key="4">
    <source>
        <dbReference type="Pfam" id="PF25886"/>
    </source>
</evidence>
<gene>
    <name evidence="5" type="ORF">AMS68_005478</name>
</gene>